<evidence type="ECO:0000259" key="1">
    <source>
        <dbReference type="Pfam" id="PF00248"/>
    </source>
</evidence>
<dbReference type="Pfam" id="PF00248">
    <property type="entry name" value="Aldo_ket_red"/>
    <property type="match status" value="1"/>
</dbReference>
<accession>A0A7W8FWG6</accession>
<sequence length="369" mass="42391">MKKLGFGCMRLPVHGDGRIDMETLKRMVDAFMAKGFTYFDTSYVYHNGNSEKVLKEALVNRYPRDSFTITTKSPVFMIQSQQQFFTIFQEQLDRLGTDHVDYYWLHAINRNEYKTVQKYDLVGALKQLQAEGKTKHIGMSYHDSPELLDQILTDHPELEFVQLQLNYFDWDSPFVASKENYEVCRKHGKPVIVMEPLKGGNLVRLPSDLTAAMKAEDPDRSIASWGIRFAASLDNVYMVLSGMSDEAQMNDNLSYMEDFEPLNDKEQAIIRETQQELRASMPYQPEDFRKAEEACPKKIGMVKIVQMLNERKAVVNDGKVINTPIYYDIFLDGCGKAADCDHCGKCAGMVKGIDVPQLLEEADRRLRNW</sequence>
<dbReference type="SUPFAM" id="SSF51430">
    <property type="entry name" value="NAD(P)-linked oxidoreductase"/>
    <property type="match status" value="1"/>
</dbReference>
<dbReference type="PANTHER" id="PTHR43312">
    <property type="entry name" value="D-THREO-ALDOSE 1-DEHYDROGENASE"/>
    <property type="match status" value="1"/>
</dbReference>
<reference evidence="2 3" key="1">
    <citation type="submission" date="2020-08" db="EMBL/GenBank/DDBJ databases">
        <title>Genomic Encyclopedia of Type Strains, Phase IV (KMG-IV): sequencing the most valuable type-strain genomes for metagenomic binning, comparative biology and taxonomic classification.</title>
        <authorList>
            <person name="Goeker M."/>
        </authorList>
    </citation>
    <scope>NUCLEOTIDE SEQUENCE [LARGE SCALE GENOMIC DNA]</scope>
    <source>
        <strain evidence="2 3">DSM 25799</strain>
    </source>
</reference>
<dbReference type="Gene3D" id="3.20.20.100">
    <property type="entry name" value="NADP-dependent oxidoreductase domain"/>
    <property type="match status" value="1"/>
</dbReference>
<dbReference type="InterPro" id="IPR036812">
    <property type="entry name" value="NAD(P)_OxRdtase_dom_sf"/>
</dbReference>
<proteinExistence type="predicted"/>
<evidence type="ECO:0000313" key="3">
    <source>
        <dbReference type="Proteomes" id="UP000539953"/>
    </source>
</evidence>
<organism evidence="2 3">
    <name type="scientific">Catenisphaera adipataccumulans</name>
    <dbReference type="NCBI Taxonomy" id="700500"/>
    <lineage>
        <taxon>Bacteria</taxon>
        <taxon>Bacillati</taxon>
        <taxon>Bacillota</taxon>
        <taxon>Erysipelotrichia</taxon>
        <taxon>Erysipelotrichales</taxon>
        <taxon>Erysipelotrichaceae</taxon>
        <taxon>Catenisphaera</taxon>
    </lineage>
</organism>
<dbReference type="RefSeq" id="WP_183327530.1">
    <property type="nucleotide sequence ID" value="NZ_JACHHK010000002.1"/>
</dbReference>
<dbReference type="Proteomes" id="UP000539953">
    <property type="component" value="Unassembled WGS sequence"/>
</dbReference>
<dbReference type="InterPro" id="IPR053135">
    <property type="entry name" value="AKR2_Oxidoreductase"/>
</dbReference>
<dbReference type="EMBL" id="JACHHK010000002">
    <property type="protein sequence ID" value="MBB5182665.1"/>
    <property type="molecule type" value="Genomic_DNA"/>
</dbReference>
<comment type="caution">
    <text evidence="2">The sequence shown here is derived from an EMBL/GenBank/DDBJ whole genome shotgun (WGS) entry which is preliminary data.</text>
</comment>
<dbReference type="CDD" id="cd19096">
    <property type="entry name" value="AKR_Fe-S_oxidoreductase"/>
    <property type="match status" value="1"/>
</dbReference>
<dbReference type="InterPro" id="IPR023210">
    <property type="entry name" value="NADP_OxRdtase_dom"/>
</dbReference>
<keyword evidence="3" id="KW-1185">Reference proteome</keyword>
<dbReference type="AlphaFoldDB" id="A0A7W8FWG6"/>
<protein>
    <recommendedName>
        <fullName evidence="1">NADP-dependent oxidoreductase domain-containing protein</fullName>
    </recommendedName>
</protein>
<feature type="domain" description="NADP-dependent oxidoreductase" evidence="1">
    <location>
        <begin position="3"/>
        <end position="272"/>
    </location>
</feature>
<evidence type="ECO:0000313" key="2">
    <source>
        <dbReference type="EMBL" id="MBB5182665.1"/>
    </source>
</evidence>
<gene>
    <name evidence="2" type="ORF">HNQ47_000684</name>
</gene>
<dbReference type="PANTHER" id="PTHR43312:SF2">
    <property type="entry name" value="OXIDOREDUCTASE"/>
    <property type="match status" value="1"/>
</dbReference>
<name>A0A7W8FWG6_9FIRM</name>